<keyword evidence="5 9" id="KW-0862">Zinc</keyword>
<evidence type="ECO:0000256" key="3">
    <source>
        <dbReference type="ARBA" id="ARBA00022723"/>
    </source>
</evidence>
<keyword evidence="2 9" id="KW-0645">Protease</keyword>
<dbReference type="InterPro" id="IPR024079">
    <property type="entry name" value="MetalloPept_cat_dom_sf"/>
</dbReference>
<dbReference type="SUPFAM" id="SSF55486">
    <property type="entry name" value="Metalloproteases ('zincins'), catalytic domain"/>
    <property type="match status" value="1"/>
</dbReference>
<dbReference type="Pfam" id="PF19310">
    <property type="entry name" value="TOP_N"/>
    <property type="match status" value="1"/>
</dbReference>
<keyword evidence="6 9" id="KW-0482">Metalloprotease</keyword>
<name>A0ABW5IY75_9FLAO</name>
<keyword evidence="13" id="KW-1185">Reference proteome</keyword>
<evidence type="ECO:0000256" key="7">
    <source>
        <dbReference type="ARBA" id="ARBA00024603"/>
    </source>
</evidence>
<comment type="caution">
    <text evidence="12">The sequence shown here is derived from an EMBL/GenBank/DDBJ whole genome shotgun (WGS) entry which is preliminary data.</text>
</comment>
<comment type="cofactor">
    <cofactor evidence="9">
        <name>Zn(2+)</name>
        <dbReference type="ChEBI" id="CHEBI:29105"/>
    </cofactor>
    <text evidence="9">Binds 1 zinc ion.</text>
</comment>
<evidence type="ECO:0000256" key="1">
    <source>
        <dbReference type="ARBA" id="ARBA00006040"/>
    </source>
</evidence>
<comment type="catalytic activity">
    <reaction evidence="7">
        <text>Hydrolysis of oligopeptides, with broad specificity. Gly or Ala commonly occur as P1 or P1' residues, but more distant residues are also important, as is shown by the fact that Z-Gly-Pro-Gly-|-Gly-Pro-Ala is cleaved, but not Z-(Gly)(5).</text>
        <dbReference type="EC" id="3.4.24.70"/>
    </reaction>
</comment>
<comment type="similarity">
    <text evidence="1 9">Belongs to the peptidase M3 family.</text>
</comment>
<dbReference type="PANTHER" id="PTHR43660">
    <property type="entry name" value="DIPEPTIDYL CARBOXYPEPTIDASE"/>
    <property type="match status" value="1"/>
</dbReference>
<dbReference type="PROSITE" id="PS51257">
    <property type="entry name" value="PROKAR_LIPOPROTEIN"/>
    <property type="match status" value="1"/>
</dbReference>
<protein>
    <recommendedName>
        <fullName evidence="8">oligopeptidase A</fullName>
        <ecNumber evidence="8">3.4.24.70</ecNumber>
    </recommendedName>
</protein>
<dbReference type="EC" id="3.4.24.70" evidence="8"/>
<dbReference type="EMBL" id="JBHULT010000010">
    <property type="protein sequence ID" value="MFD2518443.1"/>
    <property type="molecule type" value="Genomic_DNA"/>
</dbReference>
<evidence type="ECO:0000256" key="8">
    <source>
        <dbReference type="ARBA" id="ARBA00026100"/>
    </source>
</evidence>
<feature type="domain" description="Peptidase M3A/M3B catalytic" evidence="10">
    <location>
        <begin position="277"/>
        <end position="726"/>
    </location>
</feature>
<evidence type="ECO:0000313" key="13">
    <source>
        <dbReference type="Proteomes" id="UP001597468"/>
    </source>
</evidence>
<evidence type="ECO:0000256" key="9">
    <source>
        <dbReference type="RuleBase" id="RU003435"/>
    </source>
</evidence>
<evidence type="ECO:0000256" key="5">
    <source>
        <dbReference type="ARBA" id="ARBA00022833"/>
    </source>
</evidence>
<proteinExistence type="inferred from homology"/>
<keyword evidence="3 9" id="KW-0479">Metal-binding</keyword>
<dbReference type="InterPro" id="IPR001567">
    <property type="entry name" value="Pept_M3A_M3B_dom"/>
</dbReference>
<dbReference type="Pfam" id="PF01432">
    <property type="entry name" value="Peptidase_M3"/>
    <property type="match status" value="1"/>
</dbReference>
<gene>
    <name evidence="12" type="ORF">ACFSTG_11095</name>
</gene>
<feature type="domain" description="Oligopeptidase A N-terminal" evidence="11">
    <location>
        <begin position="92"/>
        <end position="204"/>
    </location>
</feature>
<organism evidence="12 13">
    <name type="scientific">Salinimicrobium flavum</name>
    <dbReference type="NCBI Taxonomy" id="1737065"/>
    <lineage>
        <taxon>Bacteria</taxon>
        <taxon>Pseudomonadati</taxon>
        <taxon>Bacteroidota</taxon>
        <taxon>Flavobacteriia</taxon>
        <taxon>Flavobacteriales</taxon>
        <taxon>Flavobacteriaceae</taxon>
        <taxon>Salinimicrobium</taxon>
    </lineage>
</organism>
<keyword evidence="4 9" id="KW-0378">Hydrolase</keyword>
<dbReference type="InterPro" id="IPR024080">
    <property type="entry name" value="Neurolysin/TOP_N"/>
</dbReference>
<evidence type="ECO:0000256" key="6">
    <source>
        <dbReference type="ARBA" id="ARBA00023049"/>
    </source>
</evidence>
<evidence type="ECO:0000259" key="11">
    <source>
        <dbReference type="Pfam" id="PF19310"/>
    </source>
</evidence>
<dbReference type="Proteomes" id="UP001597468">
    <property type="component" value="Unassembled WGS sequence"/>
</dbReference>
<dbReference type="Gene3D" id="1.10.1370.10">
    <property type="entry name" value="Neurolysin, domain 3"/>
    <property type="match status" value="1"/>
</dbReference>
<accession>A0ABW5IY75</accession>
<dbReference type="InterPro" id="IPR024077">
    <property type="entry name" value="Neurolysin/TOP_dom2"/>
</dbReference>
<evidence type="ECO:0000256" key="2">
    <source>
        <dbReference type="ARBA" id="ARBA00022670"/>
    </source>
</evidence>
<dbReference type="CDD" id="cd06456">
    <property type="entry name" value="M3A_DCP"/>
    <property type="match status" value="1"/>
</dbReference>
<dbReference type="Gene3D" id="3.40.390.10">
    <property type="entry name" value="Collagenase (Catalytic Domain)"/>
    <property type="match status" value="1"/>
</dbReference>
<evidence type="ECO:0000259" key="10">
    <source>
        <dbReference type="Pfam" id="PF01432"/>
    </source>
</evidence>
<dbReference type="InterPro" id="IPR045090">
    <property type="entry name" value="Pept_M3A_M3B"/>
</dbReference>
<evidence type="ECO:0000313" key="12">
    <source>
        <dbReference type="EMBL" id="MFD2518443.1"/>
    </source>
</evidence>
<dbReference type="InterPro" id="IPR045666">
    <property type="entry name" value="OpdA_N"/>
</dbReference>
<sequence length="737" mass="84334">MKQKHINITKKTGMGLMTALVIAGCGSGNQSTAPTAEPAVENQQQVQTAVMENDLLNEWEGPYGGVPDFDEMDLAHLKPAMEQGMSLHLEEIEAIANNPEPPTFENTILALEKAGKPLDRAFTFYSIWSSNLSSPEFREIQEEMAPKISEYSSKISQNKQLFQRIKTVYENSLQNPLAADQQRAVQLIYEDFAMEGADLNEEDKKRYAEINKELSRLYTQFSNNVLAEEENYVVYFTEDQTSGLPESYINSAANAAADRGEEGRYAVINTRSFMDPFLTYSDERELRKKVWTNYYSRGDNNDEFDNKALIKEILKLRDERVELLGYDNFAQWRLQNRMAKTPERAMELMEAVWPAALARVEEEVADMQALANAEGADITIAPWDYRYYAEKVRQQKYDLNSDEVKQYLQLDKLTQALFFTAEEVFNYKFSPVPEGTVPVFHEDVKVWEVTDKDSGKHIGLWYLDPYARKGKRSGAWASMYRSHTNMDEEETVLASNNSNFIKPAPGEPTLISWDDATTFFHEFGHALHFFTSEVRYPVLNSGVRDYTEFQSQLLERWLSTDEVINRFLVHHETGEPIPQELVAKIKKASTFNQGFATTEFLASALMDMKLHTTDPEEINMDTFEEETLAELNMPKQIVMRHRTPHFGHVFSGEGYATGYYGYLWADVLTSDAAEAFREAPGGFYDKNVAAKLVQYLFAPRNAMDPADAYREFRGRDAKIDALMRDRGFPVPTEDKKN</sequence>
<dbReference type="InterPro" id="IPR034005">
    <property type="entry name" value="M3A_DCP"/>
</dbReference>
<reference evidence="13" key="1">
    <citation type="journal article" date="2019" name="Int. J. Syst. Evol. Microbiol.">
        <title>The Global Catalogue of Microorganisms (GCM) 10K type strain sequencing project: providing services to taxonomists for standard genome sequencing and annotation.</title>
        <authorList>
            <consortium name="The Broad Institute Genomics Platform"/>
            <consortium name="The Broad Institute Genome Sequencing Center for Infectious Disease"/>
            <person name="Wu L."/>
            <person name="Ma J."/>
        </authorList>
    </citation>
    <scope>NUCLEOTIDE SEQUENCE [LARGE SCALE GENOMIC DNA]</scope>
    <source>
        <strain evidence="13">KCTC 42585</strain>
    </source>
</reference>
<dbReference type="Gene3D" id="1.20.1050.40">
    <property type="entry name" value="Endopeptidase. Chain P, domain 1"/>
    <property type="match status" value="1"/>
</dbReference>
<evidence type="ECO:0000256" key="4">
    <source>
        <dbReference type="ARBA" id="ARBA00022801"/>
    </source>
</evidence>
<dbReference type="PANTHER" id="PTHR43660:SF1">
    <property type="entry name" value="DIPEPTIDYL CARBOXYPEPTIDASE"/>
    <property type="match status" value="1"/>
</dbReference>
<dbReference type="RefSeq" id="WP_380752574.1">
    <property type="nucleotide sequence ID" value="NZ_JBHULT010000010.1"/>
</dbReference>